<keyword evidence="3 6" id="KW-0812">Transmembrane</keyword>
<dbReference type="eggNOG" id="COG1279">
    <property type="taxonomic scope" value="Bacteria"/>
</dbReference>
<dbReference type="RefSeq" id="WP_016655410.1">
    <property type="nucleotide sequence ID" value="NZ_KE340352.1"/>
</dbReference>
<accession>S3NC24</accession>
<dbReference type="EMBL" id="ATGI01000008">
    <property type="protein sequence ID" value="EPF77322.1"/>
    <property type="molecule type" value="Genomic_DNA"/>
</dbReference>
<dbReference type="Proteomes" id="UP000014568">
    <property type="component" value="Unassembled WGS sequence"/>
</dbReference>
<evidence type="ECO:0000256" key="3">
    <source>
        <dbReference type="ARBA" id="ARBA00022692"/>
    </source>
</evidence>
<dbReference type="PANTHER" id="PTHR30086:SF20">
    <property type="entry name" value="ARGININE EXPORTER PROTEIN ARGO-RELATED"/>
    <property type="match status" value="1"/>
</dbReference>
<dbReference type="PATRIC" id="fig|421052.3.peg.970"/>
<dbReference type="Pfam" id="PF01810">
    <property type="entry name" value="LysE"/>
    <property type="match status" value="1"/>
</dbReference>
<dbReference type="PANTHER" id="PTHR30086">
    <property type="entry name" value="ARGININE EXPORTER PROTEIN ARGO"/>
    <property type="match status" value="1"/>
</dbReference>
<evidence type="ECO:0000256" key="6">
    <source>
        <dbReference type="SAM" id="Phobius"/>
    </source>
</evidence>
<evidence type="ECO:0000256" key="5">
    <source>
        <dbReference type="ARBA" id="ARBA00023136"/>
    </source>
</evidence>
<sequence length="202" mass="22675">MFWIFLKGFSVSLGLIVAIGAQNAFVLKQGVKRQHVFWLCLVCALSDSILIALGIYGFATIITLYPQALRFAQYFGAAFLLWYAFIHLRQALQTQKIQPLELQSTPALTQSILICLGLTWLNPHVYLDTVVLIGSISAQFSQGKLYFALGAMTASWLFFFSLGYAARLMAPWFQSAKAWRILDVLIAIIMTLIAISLLRIQF</sequence>
<organism evidence="7 8">
    <name type="scientific">Acinetobacter rudis CIP 110305</name>
    <dbReference type="NCBI Taxonomy" id="421052"/>
    <lineage>
        <taxon>Bacteria</taxon>
        <taxon>Pseudomonadati</taxon>
        <taxon>Pseudomonadota</taxon>
        <taxon>Gammaproteobacteria</taxon>
        <taxon>Moraxellales</taxon>
        <taxon>Moraxellaceae</taxon>
        <taxon>Acinetobacter</taxon>
    </lineage>
</organism>
<gene>
    <name evidence="7" type="ORF">F945_00988</name>
</gene>
<feature type="transmembrane region" description="Helical" evidence="6">
    <location>
        <begin position="36"/>
        <end position="59"/>
    </location>
</feature>
<dbReference type="GO" id="GO:0005886">
    <property type="term" value="C:plasma membrane"/>
    <property type="evidence" value="ECO:0007669"/>
    <property type="project" value="UniProtKB-SubCell"/>
</dbReference>
<evidence type="ECO:0000313" key="8">
    <source>
        <dbReference type="Proteomes" id="UP000014568"/>
    </source>
</evidence>
<keyword evidence="8" id="KW-1185">Reference proteome</keyword>
<keyword evidence="5 6" id="KW-0472">Membrane</keyword>
<evidence type="ECO:0000256" key="2">
    <source>
        <dbReference type="ARBA" id="ARBA00022475"/>
    </source>
</evidence>
<comment type="caution">
    <text evidence="7">The sequence shown here is derived from an EMBL/GenBank/DDBJ whole genome shotgun (WGS) entry which is preliminary data.</text>
</comment>
<protein>
    <submittedName>
        <fullName evidence="7">L-lysine exporter family protein LysE/ArgO</fullName>
    </submittedName>
</protein>
<dbReference type="GO" id="GO:0015171">
    <property type="term" value="F:amino acid transmembrane transporter activity"/>
    <property type="evidence" value="ECO:0007669"/>
    <property type="project" value="TreeGrafter"/>
</dbReference>
<feature type="transmembrane region" description="Helical" evidence="6">
    <location>
        <begin position="178"/>
        <end position="198"/>
    </location>
</feature>
<evidence type="ECO:0000313" key="7">
    <source>
        <dbReference type="EMBL" id="EPF77322.1"/>
    </source>
</evidence>
<proteinExistence type="predicted"/>
<feature type="transmembrane region" description="Helical" evidence="6">
    <location>
        <begin position="145"/>
        <end position="166"/>
    </location>
</feature>
<dbReference type="InterPro" id="IPR001123">
    <property type="entry name" value="LeuE-type"/>
</dbReference>
<dbReference type="OrthoDB" id="5638726at2"/>
<keyword evidence="2" id="KW-1003">Cell membrane</keyword>
<dbReference type="AlphaFoldDB" id="S3NC24"/>
<dbReference type="HOGENOM" id="CLU_087840_0_0_6"/>
<evidence type="ECO:0000256" key="4">
    <source>
        <dbReference type="ARBA" id="ARBA00022989"/>
    </source>
</evidence>
<reference evidence="7 8" key="1">
    <citation type="submission" date="2013-06" db="EMBL/GenBank/DDBJ databases">
        <title>The Genome Sequence of Acinetobacter rudis CIP 110305.</title>
        <authorList>
            <consortium name="The Broad Institute Genome Sequencing Platform"/>
            <consortium name="The Broad Institute Genome Sequencing Center for Infectious Disease"/>
            <person name="Cerqueira G."/>
            <person name="Feldgarden M."/>
            <person name="Courvalin P."/>
            <person name="Perichon B."/>
            <person name="Grillot-Courvalin C."/>
            <person name="Clermont D."/>
            <person name="Rocha E."/>
            <person name="Yoon E.-J."/>
            <person name="Nemec A."/>
            <person name="Young S.K."/>
            <person name="Zeng Q."/>
            <person name="Gargeya S."/>
            <person name="Fitzgerald M."/>
            <person name="Abouelleil A."/>
            <person name="Alvarado L."/>
            <person name="Berlin A.M."/>
            <person name="Chapman S.B."/>
            <person name="Dewar J."/>
            <person name="Goldberg J."/>
            <person name="Griggs A."/>
            <person name="Gujja S."/>
            <person name="Hansen M."/>
            <person name="Howarth C."/>
            <person name="Imamovic A."/>
            <person name="Larimer J."/>
            <person name="McCowan C."/>
            <person name="Murphy C."/>
            <person name="Pearson M."/>
            <person name="Priest M."/>
            <person name="Roberts A."/>
            <person name="Saif S."/>
            <person name="Shea T."/>
            <person name="Sykes S."/>
            <person name="Wortman J."/>
            <person name="Nusbaum C."/>
            <person name="Birren B."/>
        </authorList>
    </citation>
    <scope>NUCLEOTIDE SEQUENCE [LARGE SCALE GENOMIC DNA]</scope>
    <source>
        <strain evidence="7 8">CIP 110305</strain>
    </source>
</reference>
<name>S3NC24_9GAMM</name>
<feature type="transmembrane region" description="Helical" evidence="6">
    <location>
        <begin position="71"/>
        <end position="88"/>
    </location>
</feature>
<keyword evidence="4 6" id="KW-1133">Transmembrane helix</keyword>
<comment type="subcellular location">
    <subcellularLocation>
        <location evidence="1">Cell membrane</location>
        <topology evidence="1">Multi-pass membrane protein</topology>
    </subcellularLocation>
</comment>
<evidence type="ECO:0000256" key="1">
    <source>
        <dbReference type="ARBA" id="ARBA00004651"/>
    </source>
</evidence>